<accession>A0A6J7CAC9</accession>
<evidence type="ECO:0000259" key="4">
    <source>
        <dbReference type="PROSITE" id="PS50043"/>
    </source>
</evidence>
<evidence type="ECO:0000313" key="7">
    <source>
        <dbReference type="EMBL" id="CAB4806212.1"/>
    </source>
</evidence>
<keyword evidence="1" id="KW-0805">Transcription regulation</keyword>
<dbReference type="EMBL" id="CAFBQD010000018">
    <property type="protein sequence ID" value="CAB5049560.1"/>
    <property type="molecule type" value="Genomic_DNA"/>
</dbReference>
<dbReference type="PANTHER" id="PTHR44688:SF16">
    <property type="entry name" value="DNA-BINDING TRANSCRIPTIONAL ACTIVATOR DEVR_DOSR"/>
    <property type="match status" value="1"/>
</dbReference>
<dbReference type="InterPro" id="IPR000792">
    <property type="entry name" value="Tscrpt_reg_LuxR_C"/>
</dbReference>
<dbReference type="Gene3D" id="1.10.10.10">
    <property type="entry name" value="Winged helix-like DNA-binding domain superfamily/Winged helix DNA-binding domain"/>
    <property type="match status" value="1"/>
</dbReference>
<keyword evidence="2" id="KW-0238">DNA-binding</keyword>
<dbReference type="Pfam" id="PF00196">
    <property type="entry name" value="GerE"/>
    <property type="match status" value="1"/>
</dbReference>
<dbReference type="GO" id="GO:0006355">
    <property type="term" value="P:regulation of DNA-templated transcription"/>
    <property type="evidence" value="ECO:0007669"/>
    <property type="project" value="InterPro"/>
</dbReference>
<protein>
    <submittedName>
        <fullName evidence="8">Unannotated protein</fullName>
    </submittedName>
</protein>
<evidence type="ECO:0000313" key="6">
    <source>
        <dbReference type="EMBL" id="CAB4766929.1"/>
    </source>
</evidence>
<gene>
    <name evidence="5" type="ORF">UFOPK2627_00755</name>
    <name evidence="6" type="ORF">UFOPK2879_00761</name>
    <name evidence="7" type="ORF">UFOPK3078_00683</name>
    <name evidence="8" type="ORF">UFOPK3288_00860</name>
    <name evidence="9" type="ORF">UFOPK3990_00897</name>
    <name evidence="10" type="ORF">UFOPK4245_00806</name>
    <name evidence="11" type="ORF">UFOPK4337_00577</name>
</gene>
<evidence type="ECO:0000256" key="3">
    <source>
        <dbReference type="ARBA" id="ARBA00023163"/>
    </source>
</evidence>
<name>A0A6J7CAC9_9ZZZZ</name>
<sequence length="861" mass="96065">MSAKNITSSGVSLPRSQPPIINANFLSRKHLFPLFENSLPGATLVIAPAGFGKSSLVAEWAQASERPTIWYTMDVADTIKDFQTHVIASLESHFPNFFAGIEYLQNIDPVGAIKGLGLAVSKLSGEFNFVIDTSRSENHEIAPFAQLILDSVPDNSHLVIIRRTTPLTSLARYAAIGNLSIITSEDLKFTTKEVEAIAKINNVDLTDKANAKELGNCQGWPAAVQLMCRHITKGNSRTTFSEAVFSDVNPIGILAMETYGTFSNSTQDKILKLSIIEEFDTEIAQIILEEDYSEAFLNRLAADGLFFTLTNSKIRTYRFNPVMFETLRKIPQVSTDKTRNIQSRLAELLVTRGELSKALNFIYLSGNRERFTEIFRASVREMAAIGRGDLLIRWSHFAGDDSPAGEVMRKTIKVVGHLTMCDFQGAEALASELEYIASVSPDGALLHQLSSMVNANIYFARGDFDRTSQSLDVALASNENKSSLDSSDIMSLLRLRARRAFIYDEFDALNQAYAQALLLPTEGDKSLLAYQLNCVQSMVLYSEGEYFKAAEVAAIAISLGSEIGYAGINGPLDAMMVLARCQLEASNLEECLETLEKLMELAKEWEIWPWFFMAEGTGIRIRISQGSLSASSELISNQRKFLSTLQTPNQLSWVIDMSEIFLRLMTKDWARADELINRMPPIELVRQIQGNIELTRNPKTVAAKIAELPENTVRQKINKWLSEASINLEKEKSALKSLDRALDLGAENGYFEYFIRQTGMYTLIVKAAAAKPTIYMERLVQAMTQRLHTMNNNSGELEESLTQRELEILKHLTTGNPISVIAKTLHISQNTMKTHLRNTYRKLDANGRHTAVEKAKKLLLI</sequence>
<keyword evidence="3" id="KW-0804">Transcription</keyword>
<dbReference type="EMBL" id="CAFBOQ010000025">
    <property type="protein sequence ID" value="CAB4988140.1"/>
    <property type="molecule type" value="Genomic_DNA"/>
</dbReference>
<organism evidence="8">
    <name type="scientific">freshwater metagenome</name>
    <dbReference type="NCBI Taxonomy" id="449393"/>
    <lineage>
        <taxon>unclassified sequences</taxon>
        <taxon>metagenomes</taxon>
        <taxon>ecological metagenomes</taxon>
    </lineage>
</organism>
<dbReference type="InterPro" id="IPR016032">
    <property type="entry name" value="Sig_transdc_resp-reg_C-effctor"/>
</dbReference>
<dbReference type="AlphaFoldDB" id="A0A6J7CAC9"/>
<feature type="domain" description="HTH luxR-type" evidence="4">
    <location>
        <begin position="794"/>
        <end position="859"/>
    </location>
</feature>
<evidence type="ECO:0000313" key="11">
    <source>
        <dbReference type="EMBL" id="CAB5056483.1"/>
    </source>
</evidence>
<dbReference type="SUPFAM" id="SSF48452">
    <property type="entry name" value="TPR-like"/>
    <property type="match status" value="1"/>
</dbReference>
<dbReference type="Gene3D" id="1.25.40.10">
    <property type="entry name" value="Tetratricopeptide repeat domain"/>
    <property type="match status" value="1"/>
</dbReference>
<dbReference type="EMBL" id="CAEZZN010000021">
    <property type="protein sequence ID" value="CAB4766929.1"/>
    <property type="molecule type" value="Genomic_DNA"/>
</dbReference>
<dbReference type="CDD" id="cd06170">
    <property type="entry name" value="LuxR_C_like"/>
    <property type="match status" value="1"/>
</dbReference>
<dbReference type="GO" id="GO:0003677">
    <property type="term" value="F:DNA binding"/>
    <property type="evidence" value="ECO:0007669"/>
    <property type="project" value="UniProtKB-KW"/>
</dbReference>
<dbReference type="EMBL" id="CAFAAU010000015">
    <property type="protein sequence ID" value="CAB4806212.1"/>
    <property type="molecule type" value="Genomic_DNA"/>
</dbReference>
<dbReference type="SUPFAM" id="SSF46894">
    <property type="entry name" value="C-terminal effector domain of the bipartite response regulators"/>
    <property type="match status" value="1"/>
</dbReference>
<dbReference type="SMART" id="SM00421">
    <property type="entry name" value="HTH_LUXR"/>
    <property type="match status" value="1"/>
</dbReference>
<dbReference type="InterPro" id="IPR036388">
    <property type="entry name" value="WH-like_DNA-bd_sf"/>
</dbReference>
<dbReference type="Pfam" id="PF25873">
    <property type="entry name" value="WHD_MalT"/>
    <property type="match status" value="1"/>
</dbReference>
<evidence type="ECO:0000313" key="8">
    <source>
        <dbReference type="EMBL" id="CAB4854630.1"/>
    </source>
</evidence>
<dbReference type="EMBL" id="CAFBLC010000025">
    <property type="protein sequence ID" value="CAB4854630.1"/>
    <property type="molecule type" value="Genomic_DNA"/>
</dbReference>
<evidence type="ECO:0000256" key="1">
    <source>
        <dbReference type="ARBA" id="ARBA00023015"/>
    </source>
</evidence>
<dbReference type="InterPro" id="IPR059106">
    <property type="entry name" value="WHD_MalT"/>
</dbReference>
<dbReference type="PRINTS" id="PR00038">
    <property type="entry name" value="HTHLUXR"/>
</dbReference>
<dbReference type="PANTHER" id="PTHR44688">
    <property type="entry name" value="DNA-BINDING TRANSCRIPTIONAL ACTIVATOR DEVR_DOSR"/>
    <property type="match status" value="1"/>
</dbReference>
<dbReference type="InterPro" id="IPR011990">
    <property type="entry name" value="TPR-like_helical_dom_sf"/>
</dbReference>
<dbReference type="EMBL" id="CAEZYA010000021">
    <property type="protein sequence ID" value="CAB4705902.1"/>
    <property type="molecule type" value="Genomic_DNA"/>
</dbReference>
<evidence type="ECO:0000313" key="9">
    <source>
        <dbReference type="EMBL" id="CAB4988140.1"/>
    </source>
</evidence>
<dbReference type="EMBL" id="CAFBQM010000017">
    <property type="protein sequence ID" value="CAB5056483.1"/>
    <property type="molecule type" value="Genomic_DNA"/>
</dbReference>
<proteinExistence type="predicted"/>
<reference evidence="8" key="1">
    <citation type="submission" date="2020-05" db="EMBL/GenBank/DDBJ databases">
        <authorList>
            <person name="Chiriac C."/>
            <person name="Salcher M."/>
            <person name="Ghai R."/>
            <person name="Kavagutti S V."/>
        </authorList>
    </citation>
    <scope>NUCLEOTIDE SEQUENCE</scope>
</reference>
<evidence type="ECO:0000313" key="10">
    <source>
        <dbReference type="EMBL" id="CAB5049560.1"/>
    </source>
</evidence>
<evidence type="ECO:0000313" key="5">
    <source>
        <dbReference type="EMBL" id="CAB4705902.1"/>
    </source>
</evidence>
<dbReference type="PROSITE" id="PS50043">
    <property type="entry name" value="HTH_LUXR_2"/>
    <property type="match status" value="1"/>
</dbReference>
<evidence type="ECO:0000256" key="2">
    <source>
        <dbReference type="ARBA" id="ARBA00023125"/>
    </source>
</evidence>